<accession>A0A6J7LG75</accession>
<proteinExistence type="predicted"/>
<dbReference type="EMBL" id="CAFBNE010000102">
    <property type="protein sequence ID" value="CAB4964714.1"/>
    <property type="molecule type" value="Genomic_DNA"/>
</dbReference>
<feature type="transmembrane region" description="Helical" evidence="2">
    <location>
        <begin position="78"/>
        <end position="97"/>
    </location>
</feature>
<feature type="transmembrane region" description="Helical" evidence="2">
    <location>
        <begin position="37"/>
        <end position="57"/>
    </location>
</feature>
<dbReference type="GO" id="GO:0005886">
    <property type="term" value="C:plasma membrane"/>
    <property type="evidence" value="ECO:0007669"/>
    <property type="project" value="TreeGrafter"/>
</dbReference>
<feature type="transmembrane region" description="Helical" evidence="2">
    <location>
        <begin position="229"/>
        <end position="255"/>
    </location>
</feature>
<dbReference type="PANTHER" id="PTHR34821">
    <property type="entry name" value="INNER MEMBRANE PROTEIN YDCZ"/>
    <property type="match status" value="1"/>
</dbReference>
<feature type="transmembrane region" description="Helical" evidence="2">
    <location>
        <begin position="143"/>
        <end position="161"/>
    </location>
</feature>
<feature type="transmembrane region" description="Helical" evidence="2">
    <location>
        <begin position="262"/>
        <end position="280"/>
    </location>
</feature>
<name>A0A6J7LG75_9ZZZZ</name>
<feature type="region of interest" description="Disordered" evidence="1">
    <location>
        <begin position="313"/>
        <end position="332"/>
    </location>
</feature>
<organism evidence="3">
    <name type="scientific">freshwater metagenome</name>
    <dbReference type="NCBI Taxonomy" id="449393"/>
    <lineage>
        <taxon>unclassified sequences</taxon>
        <taxon>metagenomes</taxon>
        <taxon>ecological metagenomes</taxon>
    </lineage>
</organism>
<feature type="transmembrane region" description="Helical" evidence="2">
    <location>
        <begin position="103"/>
        <end position="123"/>
    </location>
</feature>
<dbReference type="Pfam" id="PF04657">
    <property type="entry name" value="DMT_YdcZ"/>
    <property type="match status" value="2"/>
</dbReference>
<feature type="compositionally biased region" description="Low complexity" evidence="1">
    <location>
        <begin position="320"/>
        <end position="332"/>
    </location>
</feature>
<feature type="transmembrane region" description="Helical" evidence="2">
    <location>
        <begin position="286"/>
        <end position="306"/>
    </location>
</feature>
<reference evidence="3" key="1">
    <citation type="submission" date="2020-05" db="EMBL/GenBank/DDBJ databases">
        <authorList>
            <person name="Chiriac C."/>
            <person name="Salcher M."/>
            <person name="Ghai R."/>
            <person name="Kavagutti S V."/>
        </authorList>
    </citation>
    <scope>NUCLEOTIDE SEQUENCE</scope>
</reference>
<sequence>MTRINNVAPMLLTVLAGGLLSVQSGINGQLADRSQSWLIAALVSFSVGTALLSALIFTRSGGRASMMRVGRDLRSRSLSWWVLTGGLLSAGYVVLQAGTVTTLGVAMFSLAAICGLNVGSLLVDKWGVSRGTGVPLTPRRITAVVISLIAGLLAVVPYLGLQSAPTIYFLLVVAAGIGAAIQFAMTARVGEASGDSTVAAWVLFAVATVFLLGLAISQGSFANNGTSSLINAVAASPWLLIGGLLGSAVVIVNAYVVQRTGVLVFSLSLIAGQLIAALIIDQISGVLTNASFVVGACALMIFATAISAGGRGTAARPTEESPSLSSSDTPLT</sequence>
<gene>
    <name evidence="3" type="ORF">UFOPK3772_02549</name>
</gene>
<feature type="transmembrane region" description="Helical" evidence="2">
    <location>
        <begin position="198"/>
        <end position="217"/>
    </location>
</feature>
<dbReference type="InterPro" id="IPR006750">
    <property type="entry name" value="YdcZ"/>
</dbReference>
<dbReference type="AlphaFoldDB" id="A0A6J7LG75"/>
<evidence type="ECO:0000256" key="1">
    <source>
        <dbReference type="SAM" id="MobiDB-lite"/>
    </source>
</evidence>
<feature type="transmembrane region" description="Helical" evidence="2">
    <location>
        <begin position="167"/>
        <end position="186"/>
    </location>
</feature>
<keyword evidence="2" id="KW-0472">Membrane</keyword>
<dbReference type="PANTHER" id="PTHR34821:SF2">
    <property type="entry name" value="INNER MEMBRANE PROTEIN YDCZ"/>
    <property type="match status" value="1"/>
</dbReference>
<evidence type="ECO:0000313" key="3">
    <source>
        <dbReference type="EMBL" id="CAB4964714.1"/>
    </source>
</evidence>
<evidence type="ECO:0000256" key="2">
    <source>
        <dbReference type="SAM" id="Phobius"/>
    </source>
</evidence>
<keyword evidence="2" id="KW-1133">Transmembrane helix</keyword>
<keyword evidence="2" id="KW-0812">Transmembrane</keyword>
<protein>
    <submittedName>
        <fullName evidence="3">Unannotated protein</fullName>
    </submittedName>
</protein>